<feature type="domain" description="TauD/TfdA-like" evidence="1">
    <location>
        <begin position="68"/>
        <end position="369"/>
    </location>
</feature>
<organism evidence="2 3">
    <name type="scientific">Ogataea polymorpha</name>
    <dbReference type="NCBI Taxonomy" id="460523"/>
    <lineage>
        <taxon>Eukaryota</taxon>
        <taxon>Fungi</taxon>
        <taxon>Dikarya</taxon>
        <taxon>Ascomycota</taxon>
        <taxon>Saccharomycotina</taxon>
        <taxon>Pichiomycetes</taxon>
        <taxon>Pichiales</taxon>
        <taxon>Pichiaceae</taxon>
        <taxon>Ogataea</taxon>
    </lineage>
</organism>
<dbReference type="GO" id="GO:0016491">
    <property type="term" value="F:oxidoreductase activity"/>
    <property type="evidence" value="ECO:0007669"/>
    <property type="project" value="InterPro"/>
</dbReference>
<comment type="caution">
    <text evidence="2">The sequence shown here is derived from an EMBL/GenBank/DDBJ whole genome shotgun (WGS) entry which is preliminary data.</text>
</comment>
<reference evidence="2" key="1">
    <citation type="journal article" date="2021" name="Open Biol.">
        <title>Shared evolutionary footprints suggest mitochondrial oxidative damage underlies multiple complex I losses in fungi.</title>
        <authorList>
            <person name="Schikora-Tamarit M.A."/>
            <person name="Marcet-Houben M."/>
            <person name="Nosek J."/>
            <person name="Gabaldon T."/>
        </authorList>
    </citation>
    <scope>NUCLEOTIDE SEQUENCE</scope>
    <source>
        <strain evidence="2">NCAIM Y.01608</strain>
    </source>
</reference>
<dbReference type="SUPFAM" id="SSF51197">
    <property type="entry name" value="Clavaminate synthase-like"/>
    <property type="match status" value="1"/>
</dbReference>
<dbReference type="InterPro" id="IPR050411">
    <property type="entry name" value="AlphaKG_dependent_hydroxylases"/>
</dbReference>
<reference evidence="2" key="2">
    <citation type="submission" date="2021-01" db="EMBL/GenBank/DDBJ databases">
        <authorList>
            <person name="Schikora-Tamarit M.A."/>
        </authorList>
    </citation>
    <scope>NUCLEOTIDE SEQUENCE</scope>
    <source>
        <strain evidence="2">NCAIM Y.01608</strain>
    </source>
</reference>
<dbReference type="InterPro" id="IPR042098">
    <property type="entry name" value="TauD-like_sf"/>
</dbReference>
<name>A0A1B7SN63_9ASCO</name>
<accession>A0A1B7SN63</accession>
<evidence type="ECO:0000313" key="3">
    <source>
        <dbReference type="Proteomes" id="UP000788993"/>
    </source>
</evidence>
<sequence>MTVTEGILQHALPQAVGVYGGRTYKLSKKTNHRARYIRGEEFPLVLQAEFPVDPSEDKSVYSEFAAFVEELAEKHDFFKTLIRKHGALVIQGFGSDCPKRFAVFIGSVAKGSQWIPYEQNGVAHPRITIAENVTTVNKSTGLSRLYAHQEFSRFKRYPSVLTFFAKEPSETGGHETITHATELFDKLVEKYPEFIEQMVKKGVYLTQTWPYEQKLANGSVYSWKATHSFGSLIEEDDDLEKQKAKAGLICKEYVVDEFEFTKDNGLKLHEHTQPVRRDPYSGNPILFSSLPGYYAKYKLDLEKNGSSAEPAITYDDGSLIPLEYLDYLLEQSIECCYEHPFQKGDIVFINNYTCYHGRTPYGTQNREILASFWDDAPEYKITPSELKYGADHV</sequence>
<dbReference type="RefSeq" id="XP_018212735.1">
    <property type="nucleotide sequence ID" value="XM_018357283.1"/>
</dbReference>
<dbReference type="Gene3D" id="3.60.130.10">
    <property type="entry name" value="Clavaminate synthase-like"/>
    <property type="match status" value="1"/>
</dbReference>
<gene>
    <name evidence="2" type="ORF">OGATHE_000745</name>
</gene>
<dbReference type="Pfam" id="PF02668">
    <property type="entry name" value="TauD"/>
    <property type="match status" value="1"/>
</dbReference>
<dbReference type="AlphaFoldDB" id="A0A1B7SN63"/>
<proteinExistence type="predicted"/>
<dbReference type="Proteomes" id="UP000788993">
    <property type="component" value="Unassembled WGS sequence"/>
</dbReference>
<dbReference type="EMBL" id="JAEUBD010000095">
    <property type="protein sequence ID" value="KAH3678090.1"/>
    <property type="molecule type" value="Genomic_DNA"/>
</dbReference>
<dbReference type="PANTHER" id="PTHR10696">
    <property type="entry name" value="GAMMA-BUTYROBETAINE HYDROXYLASE-RELATED"/>
    <property type="match status" value="1"/>
</dbReference>
<dbReference type="InterPro" id="IPR003819">
    <property type="entry name" value="TauD/TfdA-like"/>
</dbReference>
<protein>
    <recommendedName>
        <fullName evidence="1">TauD/TfdA-like domain-containing protein</fullName>
    </recommendedName>
</protein>
<dbReference type="PANTHER" id="PTHR10696:SF21">
    <property type="entry name" value="TAUD_TFDA-LIKE DOMAIN-CONTAINING PROTEIN"/>
    <property type="match status" value="1"/>
</dbReference>
<evidence type="ECO:0000259" key="1">
    <source>
        <dbReference type="Pfam" id="PF02668"/>
    </source>
</evidence>
<evidence type="ECO:0000313" key="2">
    <source>
        <dbReference type="EMBL" id="KAH3678090.1"/>
    </source>
</evidence>
<keyword evidence="3" id="KW-1185">Reference proteome</keyword>